<evidence type="ECO:0000256" key="6">
    <source>
        <dbReference type="ARBA" id="ARBA00023136"/>
    </source>
</evidence>
<reference evidence="9" key="1">
    <citation type="journal article" date="2019" name="Int. J. Syst. Evol. Microbiol.">
        <title>The Global Catalogue of Microorganisms (GCM) 10K type strain sequencing project: providing services to taxonomists for standard genome sequencing and annotation.</title>
        <authorList>
            <consortium name="The Broad Institute Genomics Platform"/>
            <consortium name="The Broad Institute Genome Sequencing Center for Infectious Disease"/>
            <person name="Wu L."/>
            <person name="Ma J."/>
        </authorList>
    </citation>
    <scope>NUCLEOTIDE SEQUENCE [LARGE SCALE GENOMIC DNA]</scope>
    <source>
        <strain evidence="9">CCUG 60523</strain>
    </source>
</reference>
<proteinExistence type="predicted"/>
<evidence type="ECO:0000256" key="2">
    <source>
        <dbReference type="ARBA" id="ARBA00022448"/>
    </source>
</evidence>
<keyword evidence="4 7" id="KW-0812">Transmembrane</keyword>
<protein>
    <submittedName>
        <fullName evidence="8">AEC family transporter</fullName>
    </submittedName>
</protein>
<dbReference type="PANTHER" id="PTHR36838">
    <property type="entry name" value="AUXIN EFFLUX CARRIER FAMILY PROTEIN"/>
    <property type="match status" value="1"/>
</dbReference>
<dbReference type="RefSeq" id="WP_377905171.1">
    <property type="nucleotide sequence ID" value="NZ_JBHRZS010000006.1"/>
</dbReference>
<evidence type="ECO:0000256" key="7">
    <source>
        <dbReference type="SAM" id="Phobius"/>
    </source>
</evidence>
<keyword evidence="9" id="KW-1185">Reference proteome</keyword>
<dbReference type="EMBL" id="JBHRZS010000006">
    <property type="protein sequence ID" value="MFC3880111.1"/>
    <property type="molecule type" value="Genomic_DNA"/>
</dbReference>
<dbReference type="Proteomes" id="UP001595805">
    <property type="component" value="Unassembled WGS sequence"/>
</dbReference>
<dbReference type="PANTHER" id="PTHR36838:SF1">
    <property type="entry name" value="SLR1864 PROTEIN"/>
    <property type="match status" value="1"/>
</dbReference>
<sequence length="303" mass="33716">MLSALIAVFFLFLGLFLRSQKSFPIGTASKWVNNYLFYLVLPALALLYIPSMEMHSGLLIPISAAWFTFLLSWLIFGLLGKYLNWGRNMTGCLIIVAGLANTSFMGFPVIEFVYGKEGLPTAFLMDQGGSFLLVSSLSIVVGSIYSEKEGDLRRIPLKIISFPPFLFLVLSVILSLLLIKLPEVLIPPLEWIGMTMAPMALLAIGLRLSLDLSTLRSRFFWQAMSYRLILAPLLVWMIYGFWLDRTGLEFKVMVLESGMAPMITGSIVAIQYDLNPKLASQLAGLGMPIAVLSLALWYFFLGA</sequence>
<keyword evidence="6 7" id="KW-0472">Membrane</keyword>
<evidence type="ECO:0000256" key="4">
    <source>
        <dbReference type="ARBA" id="ARBA00022692"/>
    </source>
</evidence>
<keyword evidence="5 7" id="KW-1133">Transmembrane helix</keyword>
<comment type="caution">
    <text evidence="8">The sequence shown here is derived from an EMBL/GenBank/DDBJ whole genome shotgun (WGS) entry which is preliminary data.</text>
</comment>
<organism evidence="8 9">
    <name type="scientific">Algoriphagus namhaensis</name>
    <dbReference type="NCBI Taxonomy" id="915353"/>
    <lineage>
        <taxon>Bacteria</taxon>
        <taxon>Pseudomonadati</taxon>
        <taxon>Bacteroidota</taxon>
        <taxon>Cytophagia</taxon>
        <taxon>Cytophagales</taxon>
        <taxon>Cyclobacteriaceae</taxon>
        <taxon>Algoriphagus</taxon>
    </lineage>
</organism>
<keyword evidence="2" id="KW-0813">Transport</keyword>
<evidence type="ECO:0000256" key="1">
    <source>
        <dbReference type="ARBA" id="ARBA00004141"/>
    </source>
</evidence>
<gene>
    <name evidence="8" type="ORF">ACFOSV_07985</name>
</gene>
<keyword evidence="3" id="KW-1003">Cell membrane</keyword>
<dbReference type="Pfam" id="PF03547">
    <property type="entry name" value="Mem_trans"/>
    <property type="match status" value="2"/>
</dbReference>
<feature type="transmembrane region" description="Helical" evidence="7">
    <location>
        <begin position="58"/>
        <end position="79"/>
    </location>
</feature>
<feature type="transmembrane region" description="Helical" evidence="7">
    <location>
        <begin position="191"/>
        <end position="212"/>
    </location>
</feature>
<dbReference type="InterPro" id="IPR004776">
    <property type="entry name" value="Mem_transp_PIN-like"/>
</dbReference>
<evidence type="ECO:0000313" key="9">
    <source>
        <dbReference type="Proteomes" id="UP001595805"/>
    </source>
</evidence>
<evidence type="ECO:0000313" key="8">
    <source>
        <dbReference type="EMBL" id="MFC3880111.1"/>
    </source>
</evidence>
<feature type="transmembrane region" description="Helical" evidence="7">
    <location>
        <begin position="224"/>
        <end position="242"/>
    </location>
</feature>
<feature type="transmembrane region" description="Helical" evidence="7">
    <location>
        <begin position="128"/>
        <end position="145"/>
    </location>
</feature>
<name>A0ABV8AT37_9BACT</name>
<evidence type="ECO:0000256" key="3">
    <source>
        <dbReference type="ARBA" id="ARBA00022475"/>
    </source>
</evidence>
<feature type="transmembrane region" description="Helical" evidence="7">
    <location>
        <begin position="35"/>
        <end position="51"/>
    </location>
</feature>
<accession>A0ABV8AT37</accession>
<feature type="transmembrane region" description="Helical" evidence="7">
    <location>
        <begin position="157"/>
        <end position="179"/>
    </location>
</feature>
<feature type="transmembrane region" description="Helical" evidence="7">
    <location>
        <begin position="282"/>
        <end position="300"/>
    </location>
</feature>
<evidence type="ECO:0000256" key="5">
    <source>
        <dbReference type="ARBA" id="ARBA00022989"/>
    </source>
</evidence>
<comment type="subcellular location">
    <subcellularLocation>
        <location evidence="1">Membrane</location>
        <topology evidence="1">Multi-pass membrane protein</topology>
    </subcellularLocation>
</comment>